<accession>V7B645</accession>
<organism evidence="1 2">
    <name type="scientific">Phaseolus vulgaris</name>
    <name type="common">Kidney bean</name>
    <name type="synonym">French bean</name>
    <dbReference type="NCBI Taxonomy" id="3885"/>
    <lineage>
        <taxon>Eukaryota</taxon>
        <taxon>Viridiplantae</taxon>
        <taxon>Streptophyta</taxon>
        <taxon>Embryophyta</taxon>
        <taxon>Tracheophyta</taxon>
        <taxon>Spermatophyta</taxon>
        <taxon>Magnoliopsida</taxon>
        <taxon>eudicotyledons</taxon>
        <taxon>Gunneridae</taxon>
        <taxon>Pentapetalae</taxon>
        <taxon>rosids</taxon>
        <taxon>fabids</taxon>
        <taxon>Fabales</taxon>
        <taxon>Fabaceae</taxon>
        <taxon>Papilionoideae</taxon>
        <taxon>50 kb inversion clade</taxon>
        <taxon>NPAAA clade</taxon>
        <taxon>indigoferoid/millettioid clade</taxon>
        <taxon>Phaseoleae</taxon>
        <taxon>Phaseolus</taxon>
    </lineage>
</organism>
<reference evidence="2" key="1">
    <citation type="journal article" date="2014" name="Nat. Genet.">
        <title>A reference genome for common bean and genome-wide analysis of dual domestications.</title>
        <authorList>
            <person name="Schmutz J."/>
            <person name="McClean P.E."/>
            <person name="Mamidi S."/>
            <person name="Wu G.A."/>
            <person name="Cannon S.B."/>
            <person name="Grimwood J."/>
            <person name="Jenkins J."/>
            <person name="Shu S."/>
            <person name="Song Q."/>
            <person name="Chavarro C."/>
            <person name="Torres-Torres M."/>
            <person name="Geffroy V."/>
            <person name="Moghaddam S.M."/>
            <person name="Gao D."/>
            <person name="Abernathy B."/>
            <person name="Barry K."/>
            <person name="Blair M."/>
            <person name="Brick M.A."/>
            <person name="Chovatia M."/>
            <person name="Gepts P."/>
            <person name="Goodstein D.M."/>
            <person name="Gonzales M."/>
            <person name="Hellsten U."/>
            <person name="Hyten D.L."/>
            <person name="Jia G."/>
            <person name="Kelly J.D."/>
            <person name="Kudrna D."/>
            <person name="Lee R."/>
            <person name="Richard M.M."/>
            <person name="Miklas P.N."/>
            <person name="Osorno J.M."/>
            <person name="Rodrigues J."/>
            <person name="Thareau V."/>
            <person name="Urrea C.A."/>
            <person name="Wang M."/>
            <person name="Yu Y."/>
            <person name="Zhang M."/>
            <person name="Wing R.A."/>
            <person name="Cregan P.B."/>
            <person name="Rokhsar D.S."/>
            <person name="Jackson S.A."/>
        </authorList>
    </citation>
    <scope>NUCLEOTIDE SEQUENCE [LARGE SCALE GENOMIC DNA]</scope>
    <source>
        <strain evidence="2">cv. G19833</strain>
    </source>
</reference>
<evidence type="ECO:0000313" key="2">
    <source>
        <dbReference type="Proteomes" id="UP000000226"/>
    </source>
</evidence>
<sequence>MHFRMFKPFGLNHAGTKCWGVFGNKVVFENGRVDLVEVFTVAQRKTWSWVTVKEKSAAFSYSDWCLDPICCMRYLKV</sequence>
<protein>
    <submittedName>
        <fullName evidence="1">Uncharacterized protein</fullName>
    </submittedName>
</protein>
<name>V7B645_PHAVU</name>
<dbReference type="Gramene" id="ESW13382">
    <property type="protein sequence ID" value="ESW13382"/>
    <property type="gene ID" value="PHAVU_008G191100g"/>
</dbReference>
<dbReference type="EMBL" id="CM002295">
    <property type="protein sequence ID" value="ESW13382.1"/>
    <property type="molecule type" value="Genomic_DNA"/>
</dbReference>
<dbReference type="AlphaFoldDB" id="V7B645"/>
<proteinExistence type="predicted"/>
<keyword evidence="2" id="KW-1185">Reference proteome</keyword>
<dbReference type="Proteomes" id="UP000000226">
    <property type="component" value="Chromosome 8"/>
</dbReference>
<gene>
    <name evidence="1" type="ORF">PHAVU_008G191100g</name>
</gene>
<evidence type="ECO:0000313" key="1">
    <source>
        <dbReference type="EMBL" id="ESW13382.1"/>
    </source>
</evidence>